<keyword evidence="3" id="KW-1185">Reference proteome</keyword>
<dbReference type="STRING" id="180498.A0A067JIM2"/>
<dbReference type="EMBL" id="KK915410">
    <property type="protein sequence ID" value="KDP22668.1"/>
    <property type="molecule type" value="Genomic_DNA"/>
</dbReference>
<dbReference type="PANTHER" id="PTHR33782">
    <property type="entry name" value="OS01G0121600 PROTEIN"/>
    <property type="match status" value="1"/>
</dbReference>
<evidence type="ECO:0000313" key="2">
    <source>
        <dbReference type="EMBL" id="KDP22668.1"/>
    </source>
</evidence>
<gene>
    <name evidence="2" type="ORF">JCGZ_02510</name>
</gene>
<sequence length="121" mass="13953">MKRSSNSIALATRRDDYSYGEMLVDQSMIVLRKRIHEMKIIERNYEPPADWMDWEKQFYGSYDDFICKFVGFLQLHLMNTRPCLALGLLFLISISVPISTITIALQFFEAANGVISTVHLG</sequence>
<protein>
    <submittedName>
        <fullName evidence="2">Uncharacterized protein</fullName>
    </submittedName>
</protein>
<accession>A0A067JIM2</accession>
<name>A0A067JIM2_JATCU</name>
<dbReference type="OrthoDB" id="672819at2759"/>
<organism evidence="2 3">
    <name type="scientific">Jatropha curcas</name>
    <name type="common">Barbados nut</name>
    <dbReference type="NCBI Taxonomy" id="180498"/>
    <lineage>
        <taxon>Eukaryota</taxon>
        <taxon>Viridiplantae</taxon>
        <taxon>Streptophyta</taxon>
        <taxon>Embryophyta</taxon>
        <taxon>Tracheophyta</taxon>
        <taxon>Spermatophyta</taxon>
        <taxon>Magnoliopsida</taxon>
        <taxon>eudicotyledons</taxon>
        <taxon>Gunneridae</taxon>
        <taxon>Pentapetalae</taxon>
        <taxon>rosids</taxon>
        <taxon>fabids</taxon>
        <taxon>Malpighiales</taxon>
        <taxon>Euphorbiaceae</taxon>
        <taxon>Crotonoideae</taxon>
        <taxon>Jatropheae</taxon>
        <taxon>Jatropha</taxon>
    </lineage>
</organism>
<proteinExistence type="predicted"/>
<keyword evidence="1" id="KW-0812">Transmembrane</keyword>
<feature type="transmembrane region" description="Helical" evidence="1">
    <location>
        <begin position="83"/>
        <end position="108"/>
    </location>
</feature>
<keyword evidence="1" id="KW-0472">Membrane</keyword>
<evidence type="ECO:0000256" key="1">
    <source>
        <dbReference type="SAM" id="Phobius"/>
    </source>
</evidence>
<dbReference type="Proteomes" id="UP000027138">
    <property type="component" value="Unassembled WGS sequence"/>
</dbReference>
<keyword evidence="1" id="KW-1133">Transmembrane helix</keyword>
<evidence type="ECO:0000313" key="3">
    <source>
        <dbReference type="Proteomes" id="UP000027138"/>
    </source>
</evidence>
<dbReference type="PANTHER" id="PTHR33782:SF13">
    <property type="entry name" value="BY GENSCAN AND GENEFINDER"/>
    <property type="match status" value="1"/>
</dbReference>
<dbReference type="AlphaFoldDB" id="A0A067JIM2"/>
<reference evidence="2 3" key="1">
    <citation type="journal article" date="2014" name="PLoS ONE">
        <title>Global Analysis of Gene Expression Profiles in Physic Nut (Jatropha curcas L.) Seedlings Exposed to Salt Stress.</title>
        <authorList>
            <person name="Zhang L."/>
            <person name="Zhang C."/>
            <person name="Wu P."/>
            <person name="Chen Y."/>
            <person name="Li M."/>
            <person name="Jiang H."/>
            <person name="Wu G."/>
        </authorList>
    </citation>
    <scope>NUCLEOTIDE SEQUENCE [LARGE SCALE GENOMIC DNA]</scope>
    <source>
        <strain evidence="3">cv. GZQX0401</strain>
        <tissue evidence="2">Young leaves</tissue>
    </source>
</reference>